<evidence type="ECO:0000313" key="7">
    <source>
        <dbReference type="EMBL" id="KZT74484.1"/>
    </source>
</evidence>
<keyword evidence="8" id="KW-1185">Reference proteome</keyword>
<evidence type="ECO:0000256" key="2">
    <source>
        <dbReference type="ARBA" id="ARBA00022443"/>
    </source>
</evidence>
<feature type="region of interest" description="Disordered" evidence="5">
    <location>
        <begin position="55"/>
        <end position="218"/>
    </location>
</feature>
<dbReference type="PROSITE" id="PS50002">
    <property type="entry name" value="SH3"/>
    <property type="match status" value="1"/>
</dbReference>
<dbReference type="PANTHER" id="PTHR47174:SF3">
    <property type="entry name" value="BRIDGING INTEGRATOR 3"/>
    <property type="match status" value="1"/>
</dbReference>
<feature type="compositionally biased region" description="Pro residues" evidence="5">
    <location>
        <begin position="199"/>
        <end position="209"/>
    </location>
</feature>
<feature type="compositionally biased region" description="Low complexity" evidence="5">
    <location>
        <begin position="77"/>
        <end position="86"/>
    </location>
</feature>
<evidence type="ECO:0000256" key="1">
    <source>
        <dbReference type="ARBA" id="ARBA00004496"/>
    </source>
</evidence>
<dbReference type="AlphaFoldDB" id="A0A165U703"/>
<sequence length="273" mass="28923">MVFASLNSREKDAFFSLLDEYFSSRPDLLNRPGQGIPDEAKANAVSAVHNAFSRTTPQQAASVVSGFKRAMPPPRPDASASAASSEPEMHSVGRVAAAAAAFGASGPPLPRPTPPRRGPSSEDSESSLNRLSTQKKFGDVDISSGKAMFSSLRNSTASKHAMPPQVAPPTPAAFSSRRADFPPPPARAPSTASSAPSNASPPPPPPPRPRVPEPEPEGEWAEALYAYTSDDPGDLTLEEGVRVLITERTSDDWWMGEIDGRRGLVPAAYVKIL</sequence>
<dbReference type="CDD" id="cd00174">
    <property type="entry name" value="SH3"/>
    <property type="match status" value="1"/>
</dbReference>
<evidence type="ECO:0000256" key="5">
    <source>
        <dbReference type="SAM" id="MobiDB-lite"/>
    </source>
</evidence>
<dbReference type="STRING" id="1314783.A0A165U703"/>
<dbReference type="SMART" id="SM00326">
    <property type="entry name" value="SH3"/>
    <property type="match status" value="1"/>
</dbReference>
<dbReference type="Gene3D" id="2.30.30.40">
    <property type="entry name" value="SH3 Domains"/>
    <property type="match status" value="1"/>
</dbReference>
<dbReference type="GO" id="GO:0097320">
    <property type="term" value="P:plasma membrane tubulation"/>
    <property type="evidence" value="ECO:0007669"/>
    <property type="project" value="TreeGrafter"/>
</dbReference>
<feature type="compositionally biased region" description="Pro residues" evidence="5">
    <location>
        <begin position="107"/>
        <end position="117"/>
    </location>
</feature>
<organism evidence="7 8">
    <name type="scientific">Daedalea quercina L-15889</name>
    <dbReference type="NCBI Taxonomy" id="1314783"/>
    <lineage>
        <taxon>Eukaryota</taxon>
        <taxon>Fungi</taxon>
        <taxon>Dikarya</taxon>
        <taxon>Basidiomycota</taxon>
        <taxon>Agaricomycotina</taxon>
        <taxon>Agaricomycetes</taxon>
        <taxon>Polyporales</taxon>
        <taxon>Fomitopsis</taxon>
    </lineage>
</organism>
<dbReference type="GO" id="GO:0005737">
    <property type="term" value="C:cytoplasm"/>
    <property type="evidence" value="ECO:0007669"/>
    <property type="project" value="UniProtKB-SubCell"/>
</dbReference>
<evidence type="ECO:0000313" key="8">
    <source>
        <dbReference type="Proteomes" id="UP000076727"/>
    </source>
</evidence>
<protein>
    <recommendedName>
        <fullName evidence="6">SH3 domain-containing protein</fullName>
    </recommendedName>
</protein>
<gene>
    <name evidence="7" type="ORF">DAEQUDRAFT_720653</name>
</gene>
<name>A0A165U703_9APHY</name>
<dbReference type="GO" id="GO:0051666">
    <property type="term" value="P:actin cortical patch localization"/>
    <property type="evidence" value="ECO:0007669"/>
    <property type="project" value="InterPro"/>
</dbReference>
<dbReference type="PANTHER" id="PTHR47174">
    <property type="entry name" value="BRIDGING INTEGRATOR 3"/>
    <property type="match status" value="1"/>
</dbReference>
<evidence type="ECO:0000259" key="6">
    <source>
        <dbReference type="PROSITE" id="PS50002"/>
    </source>
</evidence>
<dbReference type="OrthoDB" id="10255128at2759"/>
<dbReference type="Proteomes" id="UP000076727">
    <property type="component" value="Unassembled WGS sequence"/>
</dbReference>
<proteinExistence type="predicted"/>
<feature type="compositionally biased region" description="Polar residues" evidence="5">
    <location>
        <begin position="126"/>
        <end position="135"/>
    </location>
</feature>
<dbReference type="GO" id="GO:0006897">
    <property type="term" value="P:endocytosis"/>
    <property type="evidence" value="ECO:0007669"/>
    <property type="project" value="InterPro"/>
</dbReference>
<dbReference type="InterPro" id="IPR046982">
    <property type="entry name" value="BIN3/RVS161-like"/>
</dbReference>
<keyword evidence="2 4" id="KW-0728">SH3 domain</keyword>
<evidence type="ECO:0000256" key="4">
    <source>
        <dbReference type="PROSITE-ProRule" id="PRU00192"/>
    </source>
</evidence>
<dbReference type="Pfam" id="PF14604">
    <property type="entry name" value="SH3_9"/>
    <property type="match status" value="1"/>
</dbReference>
<evidence type="ECO:0000256" key="3">
    <source>
        <dbReference type="ARBA" id="ARBA00022490"/>
    </source>
</evidence>
<feature type="domain" description="SH3" evidence="6">
    <location>
        <begin position="216"/>
        <end position="273"/>
    </location>
</feature>
<feature type="compositionally biased region" description="Low complexity" evidence="5">
    <location>
        <begin position="96"/>
        <end position="106"/>
    </location>
</feature>
<dbReference type="SUPFAM" id="SSF50044">
    <property type="entry name" value="SH3-domain"/>
    <property type="match status" value="1"/>
</dbReference>
<reference evidence="7 8" key="1">
    <citation type="journal article" date="2016" name="Mol. Biol. Evol.">
        <title>Comparative Genomics of Early-Diverging Mushroom-Forming Fungi Provides Insights into the Origins of Lignocellulose Decay Capabilities.</title>
        <authorList>
            <person name="Nagy L.G."/>
            <person name="Riley R."/>
            <person name="Tritt A."/>
            <person name="Adam C."/>
            <person name="Daum C."/>
            <person name="Floudas D."/>
            <person name="Sun H."/>
            <person name="Yadav J.S."/>
            <person name="Pangilinan J."/>
            <person name="Larsson K.H."/>
            <person name="Matsuura K."/>
            <person name="Barry K."/>
            <person name="Labutti K."/>
            <person name="Kuo R."/>
            <person name="Ohm R.A."/>
            <person name="Bhattacharya S.S."/>
            <person name="Shirouzu T."/>
            <person name="Yoshinaga Y."/>
            <person name="Martin F.M."/>
            <person name="Grigoriev I.V."/>
            <person name="Hibbett D.S."/>
        </authorList>
    </citation>
    <scope>NUCLEOTIDE SEQUENCE [LARGE SCALE GENOMIC DNA]</scope>
    <source>
        <strain evidence="7 8">L-15889</strain>
    </source>
</reference>
<dbReference type="GO" id="GO:0015629">
    <property type="term" value="C:actin cytoskeleton"/>
    <property type="evidence" value="ECO:0007669"/>
    <property type="project" value="TreeGrafter"/>
</dbReference>
<feature type="compositionally biased region" description="Low complexity" evidence="5">
    <location>
        <begin position="188"/>
        <end position="198"/>
    </location>
</feature>
<dbReference type="EMBL" id="KV429033">
    <property type="protein sequence ID" value="KZT74484.1"/>
    <property type="molecule type" value="Genomic_DNA"/>
</dbReference>
<dbReference type="GO" id="GO:0008289">
    <property type="term" value="F:lipid binding"/>
    <property type="evidence" value="ECO:0007669"/>
    <property type="project" value="TreeGrafter"/>
</dbReference>
<accession>A0A165U703</accession>
<dbReference type="InterPro" id="IPR001452">
    <property type="entry name" value="SH3_domain"/>
</dbReference>
<dbReference type="PRINTS" id="PR01217">
    <property type="entry name" value="PRICHEXTENSN"/>
</dbReference>
<comment type="subcellular location">
    <subcellularLocation>
        <location evidence="1">Cytoplasm</location>
    </subcellularLocation>
</comment>
<keyword evidence="3" id="KW-0963">Cytoplasm</keyword>
<dbReference type="InterPro" id="IPR036028">
    <property type="entry name" value="SH3-like_dom_sf"/>
</dbReference>